<dbReference type="GO" id="GO:0005634">
    <property type="term" value="C:nucleus"/>
    <property type="evidence" value="ECO:0007669"/>
    <property type="project" value="UniProtKB-SubCell"/>
</dbReference>
<keyword evidence="8" id="KW-1185">Reference proteome</keyword>
<evidence type="ECO:0000256" key="1">
    <source>
        <dbReference type="ARBA" id="ARBA00004123"/>
    </source>
</evidence>
<dbReference type="CDD" id="cd17298">
    <property type="entry name" value="DUF1907"/>
    <property type="match status" value="1"/>
</dbReference>
<dbReference type="RefSeq" id="XP_031549527.1">
    <property type="nucleotide sequence ID" value="XM_031693667.1"/>
</dbReference>
<comment type="subcellular location">
    <subcellularLocation>
        <location evidence="1">Nucleus</location>
    </subcellularLocation>
</comment>
<dbReference type="AlphaFoldDB" id="A0A6P8H9Y2"/>
<gene>
    <name evidence="9" type="primary">LOC116287052</name>
</gene>
<dbReference type="GO" id="GO:0016788">
    <property type="term" value="F:hydrolase activity, acting on ester bonds"/>
    <property type="evidence" value="ECO:0007669"/>
    <property type="project" value="TreeGrafter"/>
</dbReference>
<proteinExistence type="predicted"/>
<dbReference type="GO" id="GO:0008270">
    <property type="term" value="F:zinc ion binding"/>
    <property type="evidence" value="ECO:0007669"/>
    <property type="project" value="TreeGrafter"/>
</dbReference>
<evidence type="ECO:0000256" key="6">
    <source>
        <dbReference type="ARBA" id="ARBA00023242"/>
    </source>
</evidence>
<evidence type="ECO:0000256" key="5">
    <source>
        <dbReference type="ARBA" id="ARBA00022833"/>
    </source>
</evidence>
<dbReference type="PANTHER" id="PTHR13204:SF1">
    <property type="entry name" value="ESTER HYDROLASE C11ORF54"/>
    <property type="match status" value="1"/>
</dbReference>
<accession>A0A6P8H9Y2</accession>
<dbReference type="OrthoDB" id="5119241at2759"/>
<organism evidence="8 9">
    <name type="scientific">Actinia tenebrosa</name>
    <name type="common">Australian red waratah sea anemone</name>
    <dbReference type="NCBI Taxonomy" id="6105"/>
    <lineage>
        <taxon>Eukaryota</taxon>
        <taxon>Metazoa</taxon>
        <taxon>Cnidaria</taxon>
        <taxon>Anthozoa</taxon>
        <taxon>Hexacorallia</taxon>
        <taxon>Actiniaria</taxon>
        <taxon>Actiniidae</taxon>
        <taxon>Actinia</taxon>
    </lineage>
</organism>
<feature type="domain" description="DUF1907" evidence="7">
    <location>
        <begin position="29"/>
        <end position="309"/>
    </location>
</feature>
<dbReference type="InterPro" id="IPR015021">
    <property type="entry name" value="C11orf54_DUF1907"/>
</dbReference>
<dbReference type="SUPFAM" id="SSF117856">
    <property type="entry name" value="AF0104/ALDC/Ptd012-like"/>
    <property type="match status" value="1"/>
</dbReference>
<evidence type="ECO:0000313" key="8">
    <source>
        <dbReference type="Proteomes" id="UP000515163"/>
    </source>
</evidence>
<evidence type="ECO:0000259" key="7">
    <source>
        <dbReference type="SMART" id="SM01168"/>
    </source>
</evidence>
<dbReference type="Pfam" id="PF08925">
    <property type="entry name" value="DUF1907"/>
    <property type="match status" value="1"/>
</dbReference>
<dbReference type="InParanoid" id="A0A6P8H9Y2"/>
<protein>
    <submittedName>
        <fullName evidence="9">Ester hydrolase C11orf54 homolog</fullName>
    </submittedName>
</protein>
<dbReference type="GeneID" id="116287052"/>
<keyword evidence="6" id="KW-0539">Nucleus</keyword>
<evidence type="ECO:0000256" key="2">
    <source>
        <dbReference type="ARBA" id="ARBA00011245"/>
    </source>
</evidence>
<dbReference type="FunCoup" id="A0A6P8H9Y2">
    <property type="interactions" value="883"/>
</dbReference>
<keyword evidence="3" id="KW-0479">Metal-binding</keyword>
<reference evidence="9" key="1">
    <citation type="submission" date="2025-08" db="UniProtKB">
        <authorList>
            <consortium name="RefSeq"/>
        </authorList>
    </citation>
    <scope>IDENTIFICATION</scope>
    <source>
        <tissue evidence="9">Tentacle</tissue>
    </source>
</reference>
<dbReference type="PANTHER" id="PTHR13204">
    <property type="entry name" value="PTD012 PROTEIN"/>
    <property type="match status" value="1"/>
</dbReference>
<dbReference type="SMART" id="SM01168">
    <property type="entry name" value="DUF1907"/>
    <property type="match status" value="1"/>
</dbReference>
<dbReference type="Proteomes" id="UP000515163">
    <property type="component" value="Unplaced"/>
</dbReference>
<keyword evidence="5" id="KW-0862">Zinc</keyword>
<evidence type="ECO:0000256" key="4">
    <source>
        <dbReference type="ARBA" id="ARBA00022801"/>
    </source>
</evidence>
<dbReference type="KEGG" id="aten:116287052"/>
<comment type="subunit">
    <text evidence="2">Monomer.</text>
</comment>
<sequence length="321" mass="35218">MAGESCVLRDFPVESLDLFQPELDELSKVLRDGLSKNFADVDVSVVDCPNLQESPWNLAASGICGKPKIADIGGPPYLLPLPQLNKVYDMNVVAEKAGIPGGFLIGAGAGSHSFVGVNSEMMANIQVASKENEKPVNKTRISKVNPEDGSCILQDCDCSQFALMANLLMTEGKPGKVVRAKASKRTGNNNFITAMRLALAEHYGSKTVGLGGVFLIEKGKAKFHVMPQFQEKPLNTDEDVNSWLKFYDMKSPLVCVGVFESHDPGLDLRIEHFHGYGNHGEGGHYHYDTTPDEVQYVGYFTTAERLFRMDKPQVQRKFGSD</sequence>
<evidence type="ECO:0000256" key="3">
    <source>
        <dbReference type="ARBA" id="ARBA00022723"/>
    </source>
</evidence>
<name>A0A6P8H9Y2_ACTTE</name>
<keyword evidence="4 9" id="KW-0378">Hydrolase</keyword>
<evidence type="ECO:0000313" key="9">
    <source>
        <dbReference type="RefSeq" id="XP_031549527.1"/>
    </source>
</evidence>